<proteinExistence type="predicted"/>
<dbReference type="OrthoDB" id="2013972at2759"/>
<dbReference type="GO" id="GO:0008168">
    <property type="term" value="F:methyltransferase activity"/>
    <property type="evidence" value="ECO:0007669"/>
    <property type="project" value="UniProtKB-KW"/>
</dbReference>
<evidence type="ECO:0000313" key="3">
    <source>
        <dbReference type="Proteomes" id="UP000266673"/>
    </source>
</evidence>
<sequence>MGNDLSTALKSKKNGILNNKNSDFNNVYEINHRKSSMSITRFPVIESNIDEENGRHEHLLKVWGSNFFSPIESILESGDAKVLEIGCGFGSWIYDMAKNYPLSHFTGIDINNPKYATLPNVSLTQGDVLEGLPYPDCTFDYIHFRDFLWSISSKDASNKLFPELVRILKPGGWIEGIEFDVNILNVGPNTKFLNDALFNHIRNNGIHPEEFYNNISKLFKKHNLEYQVEERILCFADHDLSKKRFVTFYKTIKSMILEYTSISYKKYDEILDKSCVELVEYRTSYRSIRYFGKKLIA</sequence>
<dbReference type="Pfam" id="PF13649">
    <property type="entry name" value="Methyltransf_25"/>
    <property type="match status" value="1"/>
</dbReference>
<dbReference type="PANTHER" id="PTHR43591">
    <property type="entry name" value="METHYLTRANSFERASE"/>
    <property type="match status" value="1"/>
</dbReference>
<dbReference type="InterPro" id="IPR029063">
    <property type="entry name" value="SAM-dependent_MTases_sf"/>
</dbReference>
<comment type="caution">
    <text evidence="2">The sequence shown here is derived from an EMBL/GenBank/DDBJ whole genome shotgun (WGS) entry which is preliminary data.</text>
</comment>
<accession>A0A397UIY8</accession>
<reference evidence="2 3" key="1">
    <citation type="submission" date="2018-06" db="EMBL/GenBank/DDBJ databases">
        <title>Comparative genomics reveals the genomic features of Rhizophagus irregularis, R. cerebriforme, R. diaphanum and Gigaspora rosea, and their symbiotic lifestyle signature.</title>
        <authorList>
            <person name="Morin E."/>
            <person name="San Clemente H."/>
            <person name="Chen E.C.H."/>
            <person name="De La Providencia I."/>
            <person name="Hainaut M."/>
            <person name="Kuo A."/>
            <person name="Kohler A."/>
            <person name="Murat C."/>
            <person name="Tang N."/>
            <person name="Roy S."/>
            <person name="Loubradou J."/>
            <person name="Henrissat B."/>
            <person name="Grigoriev I.V."/>
            <person name="Corradi N."/>
            <person name="Roux C."/>
            <person name="Martin F.M."/>
        </authorList>
    </citation>
    <scope>NUCLEOTIDE SEQUENCE [LARGE SCALE GENOMIC DNA]</scope>
    <source>
        <strain evidence="2 3">DAOM 194757</strain>
    </source>
</reference>
<organism evidence="2 3">
    <name type="scientific">Gigaspora rosea</name>
    <dbReference type="NCBI Taxonomy" id="44941"/>
    <lineage>
        <taxon>Eukaryota</taxon>
        <taxon>Fungi</taxon>
        <taxon>Fungi incertae sedis</taxon>
        <taxon>Mucoromycota</taxon>
        <taxon>Glomeromycotina</taxon>
        <taxon>Glomeromycetes</taxon>
        <taxon>Diversisporales</taxon>
        <taxon>Gigasporaceae</taxon>
        <taxon>Gigaspora</taxon>
    </lineage>
</organism>
<dbReference type="SUPFAM" id="SSF53335">
    <property type="entry name" value="S-adenosyl-L-methionine-dependent methyltransferases"/>
    <property type="match status" value="1"/>
</dbReference>
<protein>
    <submittedName>
        <fullName evidence="2">S-adenosyl-L-methionine-dependent methyltransferase</fullName>
    </submittedName>
</protein>
<evidence type="ECO:0000313" key="2">
    <source>
        <dbReference type="EMBL" id="RIB10245.1"/>
    </source>
</evidence>
<dbReference type="Gene3D" id="3.40.50.150">
    <property type="entry name" value="Vaccinia Virus protein VP39"/>
    <property type="match status" value="1"/>
</dbReference>
<dbReference type="GO" id="GO:0032259">
    <property type="term" value="P:methylation"/>
    <property type="evidence" value="ECO:0007669"/>
    <property type="project" value="UniProtKB-KW"/>
</dbReference>
<dbReference type="PANTHER" id="PTHR43591:SF24">
    <property type="entry name" value="2-METHOXY-6-POLYPRENYL-1,4-BENZOQUINOL METHYLASE, MITOCHONDRIAL"/>
    <property type="match status" value="1"/>
</dbReference>
<dbReference type="EMBL" id="QKWP01001273">
    <property type="protein sequence ID" value="RIB10245.1"/>
    <property type="molecule type" value="Genomic_DNA"/>
</dbReference>
<keyword evidence="2" id="KW-0808">Transferase</keyword>
<name>A0A397UIY8_9GLOM</name>
<dbReference type="AlphaFoldDB" id="A0A397UIY8"/>
<keyword evidence="2" id="KW-0489">Methyltransferase</keyword>
<dbReference type="InterPro" id="IPR041698">
    <property type="entry name" value="Methyltransf_25"/>
</dbReference>
<evidence type="ECO:0000259" key="1">
    <source>
        <dbReference type="Pfam" id="PF13649"/>
    </source>
</evidence>
<feature type="domain" description="Methyltransferase" evidence="1">
    <location>
        <begin position="82"/>
        <end position="172"/>
    </location>
</feature>
<dbReference type="Proteomes" id="UP000266673">
    <property type="component" value="Unassembled WGS sequence"/>
</dbReference>
<keyword evidence="3" id="KW-1185">Reference proteome</keyword>
<dbReference type="STRING" id="44941.A0A397UIY8"/>
<gene>
    <name evidence="2" type="ORF">C2G38_203564</name>
</gene>
<dbReference type="CDD" id="cd02440">
    <property type="entry name" value="AdoMet_MTases"/>
    <property type="match status" value="1"/>
</dbReference>